<keyword evidence="5 8" id="KW-0812">Transmembrane</keyword>
<evidence type="ECO:0000256" key="2">
    <source>
        <dbReference type="ARBA" id="ARBA00007935"/>
    </source>
</evidence>
<dbReference type="FunFam" id="1.10.3470.10:FF:000001">
    <property type="entry name" value="Vitamin B12 ABC transporter permease BtuC"/>
    <property type="match status" value="2"/>
</dbReference>
<gene>
    <name evidence="9" type="primary">fhuB</name>
    <name evidence="9" type="ORF">FE784_13440</name>
</gene>
<comment type="similarity">
    <text evidence="2">Belongs to the binding-protein-dependent transport system permease family. FecCD subfamily.</text>
</comment>
<evidence type="ECO:0000256" key="4">
    <source>
        <dbReference type="ARBA" id="ARBA00022475"/>
    </source>
</evidence>
<keyword evidence="7 8" id="KW-0472">Membrane</keyword>
<comment type="subcellular location">
    <subcellularLocation>
        <location evidence="1">Cell membrane</location>
        <topology evidence="1">Multi-pass membrane protein</topology>
    </subcellularLocation>
</comment>
<reference evidence="9 10" key="1">
    <citation type="submission" date="2019-05" db="EMBL/GenBank/DDBJ databases">
        <title>We sequenced the genome of Paenibacillus hemerocallicola KCTC 33185 for further insight into its adaptation and study the phylogeny of Paenibacillus.</title>
        <authorList>
            <person name="Narsing Rao M.P."/>
        </authorList>
    </citation>
    <scope>NUCLEOTIDE SEQUENCE [LARGE SCALE GENOMIC DNA]</scope>
    <source>
        <strain evidence="9 10">KCTC 33185</strain>
    </source>
</reference>
<dbReference type="InterPro" id="IPR000522">
    <property type="entry name" value="ABC_transptr_permease_BtuC"/>
</dbReference>
<evidence type="ECO:0000256" key="8">
    <source>
        <dbReference type="SAM" id="Phobius"/>
    </source>
</evidence>
<feature type="transmembrane region" description="Helical" evidence="8">
    <location>
        <begin position="593"/>
        <end position="623"/>
    </location>
</feature>
<keyword evidence="10" id="KW-1185">Reference proteome</keyword>
<keyword evidence="6 8" id="KW-1133">Transmembrane helix</keyword>
<protein>
    <submittedName>
        <fullName evidence="9">Fe(3+)-hydroxamate ABC transporter permease FhuB</fullName>
    </submittedName>
</protein>
<feature type="transmembrane region" description="Helical" evidence="8">
    <location>
        <begin position="295"/>
        <end position="312"/>
    </location>
</feature>
<feature type="transmembrane region" description="Helical" evidence="8">
    <location>
        <begin position="662"/>
        <end position="681"/>
    </location>
</feature>
<feature type="transmembrane region" description="Helical" evidence="8">
    <location>
        <begin position="75"/>
        <end position="94"/>
    </location>
</feature>
<dbReference type="EMBL" id="VDCQ01000016">
    <property type="protein sequence ID" value="TNJ65658.1"/>
    <property type="molecule type" value="Genomic_DNA"/>
</dbReference>
<dbReference type="Gene3D" id="1.10.3470.10">
    <property type="entry name" value="ABC transporter involved in vitamin B12 uptake, BtuC"/>
    <property type="match status" value="2"/>
</dbReference>
<feature type="transmembrane region" description="Helical" evidence="8">
    <location>
        <begin position="162"/>
        <end position="182"/>
    </location>
</feature>
<feature type="transmembrane region" description="Helical" evidence="8">
    <location>
        <begin position="448"/>
        <end position="467"/>
    </location>
</feature>
<feature type="transmembrane region" description="Helical" evidence="8">
    <location>
        <begin position="635"/>
        <end position="656"/>
    </location>
</feature>
<evidence type="ECO:0000256" key="7">
    <source>
        <dbReference type="ARBA" id="ARBA00023136"/>
    </source>
</evidence>
<feature type="transmembrane region" description="Helical" evidence="8">
    <location>
        <begin position="474"/>
        <end position="494"/>
    </location>
</feature>
<feature type="transmembrane region" description="Helical" evidence="8">
    <location>
        <begin position="106"/>
        <end position="126"/>
    </location>
</feature>
<dbReference type="SUPFAM" id="SSF81345">
    <property type="entry name" value="ABC transporter involved in vitamin B12 uptake, BtuC"/>
    <property type="match status" value="2"/>
</dbReference>
<feature type="transmembrane region" description="Helical" evidence="8">
    <location>
        <begin position="319"/>
        <end position="338"/>
    </location>
</feature>
<accession>A0A5C4T9C9</accession>
<evidence type="ECO:0000256" key="5">
    <source>
        <dbReference type="ARBA" id="ARBA00022692"/>
    </source>
</evidence>
<name>A0A5C4T9C9_9BACL</name>
<proteinExistence type="inferred from homology"/>
<dbReference type="GO" id="GO:0005886">
    <property type="term" value="C:plasma membrane"/>
    <property type="evidence" value="ECO:0007669"/>
    <property type="project" value="UniProtKB-SubCell"/>
</dbReference>
<organism evidence="9 10">
    <name type="scientific">Paenibacillus hemerocallicola</name>
    <dbReference type="NCBI Taxonomy" id="1172614"/>
    <lineage>
        <taxon>Bacteria</taxon>
        <taxon>Bacillati</taxon>
        <taxon>Bacillota</taxon>
        <taxon>Bacilli</taxon>
        <taxon>Bacillales</taxon>
        <taxon>Paenibacillaceae</taxon>
        <taxon>Paenibacillus</taxon>
    </lineage>
</organism>
<dbReference type="GO" id="GO:0033214">
    <property type="term" value="P:siderophore-iron import into cell"/>
    <property type="evidence" value="ECO:0007669"/>
    <property type="project" value="TreeGrafter"/>
</dbReference>
<dbReference type="AlphaFoldDB" id="A0A5C4T9C9"/>
<evidence type="ECO:0000313" key="9">
    <source>
        <dbReference type="EMBL" id="TNJ65658.1"/>
    </source>
</evidence>
<dbReference type="Pfam" id="PF01032">
    <property type="entry name" value="FecCD"/>
    <property type="match status" value="2"/>
</dbReference>
<evidence type="ECO:0000256" key="1">
    <source>
        <dbReference type="ARBA" id="ARBA00004651"/>
    </source>
</evidence>
<dbReference type="InterPro" id="IPR037294">
    <property type="entry name" value="ABC_BtuC-like"/>
</dbReference>
<feature type="transmembrane region" description="Helical" evidence="8">
    <location>
        <begin position="21"/>
        <end position="39"/>
    </location>
</feature>
<feature type="transmembrane region" description="Helical" evidence="8">
    <location>
        <begin position="132"/>
        <end position="150"/>
    </location>
</feature>
<keyword evidence="4" id="KW-1003">Cell membrane</keyword>
<dbReference type="PANTHER" id="PTHR30472">
    <property type="entry name" value="FERRIC ENTEROBACTIN TRANSPORT SYSTEM PERMEASE PROTEIN"/>
    <property type="match status" value="1"/>
</dbReference>
<evidence type="ECO:0000313" key="10">
    <source>
        <dbReference type="Proteomes" id="UP000307943"/>
    </source>
</evidence>
<keyword evidence="3" id="KW-0813">Transport</keyword>
<feature type="transmembrane region" description="Helical" evidence="8">
    <location>
        <begin position="416"/>
        <end position="436"/>
    </location>
</feature>
<dbReference type="OrthoDB" id="9811721at2"/>
<dbReference type="Proteomes" id="UP000307943">
    <property type="component" value="Unassembled WGS sequence"/>
</dbReference>
<feature type="transmembrane region" description="Helical" evidence="8">
    <location>
        <begin position="549"/>
        <end position="567"/>
    </location>
</feature>
<feature type="transmembrane region" description="Helical" evidence="8">
    <location>
        <begin position="362"/>
        <end position="385"/>
    </location>
</feature>
<feature type="transmembrane region" description="Helical" evidence="8">
    <location>
        <begin position="250"/>
        <end position="275"/>
    </location>
</feature>
<dbReference type="PANTHER" id="PTHR30472:SF37">
    <property type="entry name" value="FE(3+) DICITRATE TRANSPORT SYSTEM PERMEASE PROTEIN FECD-RELATED"/>
    <property type="match status" value="1"/>
</dbReference>
<sequence length="687" mass="70915">MKIQSDPAALQGRNRTGWKSILVFGGGLLALAALLFASLTQGEASITVKTVIDAILSREDSLQHNLVLGMRLPRAVMGMLAGAALAVSGVLLQTITRNPLASAGTFGINSGAYFVVVAATVFMPSFISSAPLLLALIGGCGGAAMAYLMAGGTRGTPVRMALSGMIVTMVLSSFTSALQLLFENETNGLFMWGSGSLVQNDWKGVLHAWPWIAAGTAVVLLFIRTLDMLELGDDTAKSLGQKVDAARMTALAAAILLAGVTVSVVGPIGFVGLIAPHLVRLIGFRRHRLLLPASALWGAIVLVGADTIARLFRSTIGELPAGAVTAFIGAPWLIWLAVRGSKEQRSVEASSSMSVGFAPKKVPYWLMLALLGLLLAAGVVIGLAAGGLKIPVGEVLAVLSGGGQDMYRNIILEMRMPRLAVAMLAGAGLAVSGVMLQGAVRNPLADPSVIGVTSGAGVGALLLLVVWPSAPGSLLPVMAFVGAVAAAIIVYALSWRKALHPTVLTLVGIAVTAIGSATIHFLVIKSGMGAAPALAWLAGSTYGRGWEQFWWLASAVVVLVPFAWQLGRKIDLLAFGDPVSLGLGLKLQRTRMISAGVGVALAAIAVSCIGTVGFIGLLAPHAARMLVGQNQRKSVALAALLGGLMLLLADVIGRVAIAPKEIPAGLVVALIGTPYLLALMYKSFGRR</sequence>
<evidence type="ECO:0000256" key="3">
    <source>
        <dbReference type="ARBA" id="ARBA00022448"/>
    </source>
</evidence>
<evidence type="ECO:0000256" key="6">
    <source>
        <dbReference type="ARBA" id="ARBA00022989"/>
    </source>
</evidence>
<feature type="transmembrane region" description="Helical" evidence="8">
    <location>
        <begin position="506"/>
        <end position="537"/>
    </location>
</feature>
<dbReference type="NCBIfam" id="NF007871">
    <property type="entry name" value="PRK10577.2-2"/>
    <property type="match status" value="1"/>
</dbReference>
<dbReference type="RefSeq" id="WP_139602719.1">
    <property type="nucleotide sequence ID" value="NZ_VDCQ01000016.1"/>
</dbReference>
<dbReference type="CDD" id="cd06550">
    <property type="entry name" value="TM_ABC_iron-siderophores_like"/>
    <property type="match status" value="2"/>
</dbReference>
<dbReference type="GO" id="GO:0022857">
    <property type="term" value="F:transmembrane transporter activity"/>
    <property type="evidence" value="ECO:0007669"/>
    <property type="project" value="InterPro"/>
</dbReference>
<comment type="caution">
    <text evidence="9">The sequence shown here is derived from an EMBL/GenBank/DDBJ whole genome shotgun (WGS) entry which is preliminary data.</text>
</comment>